<dbReference type="GO" id="GO:0004497">
    <property type="term" value="F:monooxygenase activity"/>
    <property type="evidence" value="ECO:0007669"/>
    <property type="project" value="UniProtKB-KW"/>
</dbReference>
<dbReference type="GO" id="GO:0020037">
    <property type="term" value="F:heme binding"/>
    <property type="evidence" value="ECO:0007669"/>
    <property type="project" value="InterPro"/>
</dbReference>
<dbReference type="Proteomes" id="UP000887574">
    <property type="component" value="Unplaced"/>
</dbReference>
<evidence type="ECO:0000313" key="4">
    <source>
        <dbReference type="WBParaSite" id="jg15982"/>
    </source>
</evidence>
<dbReference type="PANTHER" id="PTHR24284">
    <property type="entry name" value="CYTOCHROME P450 FAMILY"/>
    <property type="match status" value="1"/>
</dbReference>
<name>A0A915D588_9BILA</name>
<dbReference type="GO" id="GO:0016705">
    <property type="term" value="F:oxidoreductase activity, acting on paired donors, with incorporation or reduction of molecular oxygen"/>
    <property type="evidence" value="ECO:0007669"/>
    <property type="project" value="InterPro"/>
</dbReference>
<organism evidence="3 4">
    <name type="scientific">Ditylenchus dipsaci</name>
    <dbReference type="NCBI Taxonomy" id="166011"/>
    <lineage>
        <taxon>Eukaryota</taxon>
        <taxon>Metazoa</taxon>
        <taxon>Ecdysozoa</taxon>
        <taxon>Nematoda</taxon>
        <taxon>Chromadorea</taxon>
        <taxon>Rhabditida</taxon>
        <taxon>Tylenchina</taxon>
        <taxon>Tylenchomorpha</taxon>
        <taxon>Sphaerularioidea</taxon>
        <taxon>Anguinidae</taxon>
        <taxon>Anguininae</taxon>
        <taxon>Ditylenchus</taxon>
    </lineage>
</organism>
<reference evidence="4" key="1">
    <citation type="submission" date="2022-11" db="UniProtKB">
        <authorList>
            <consortium name="WormBaseParasite"/>
        </authorList>
    </citation>
    <scope>IDENTIFICATION</scope>
</reference>
<keyword evidence="2" id="KW-0503">Monooxygenase</keyword>
<sequence>MYLLSGTGVLETLFNSFLRRMTEIDMSKKSDIKVACFIFVPTYFVWNYFYRLRQFPPGPWPLPVIGNFLQIDTTNPHRSMIAWRKKYGPIFTIWMPKPVIVFASYEELHDRLENYQEGNYYIDRPLSFLYGIFSNHQPDGDGIILSKDDLIKRLADSKHDVVDVHKPLAFVSATLFMIL</sequence>
<dbReference type="Pfam" id="PF00067">
    <property type="entry name" value="p450"/>
    <property type="match status" value="1"/>
</dbReference>
<keyword evidence="2" id="KW-0560">Oxidoreductase</keyword>
<dbReference type="WBParaSite" id="jg15982">
    <property type="protein sequence ID" value="jg15982"/>
    <property type="gene ID" value="jg15982"/>
</dbReference>
<dbReference type="GO" id="GO:0005506">
    <property type="term" value="F:iron ion binding"/>
    <property type="evidence" value="ECO:0007669"/>
    <property type="project" value="InterPro"/>
</dbReference>
<evidence type="ECO:0000313" key="3">
    <source>
        <dbReference type="Proteomes" id="UP000887574"/>
    </source>
</evidence>
<dbReference type="PANTHER" id="PTHR24284:SF1">
    <property type="entry name" value="CYTOCHROME P450 FAMILY"/>
    <property type="match status" value="1"/>
</dbReference>
<evidence type="ECO:0000256" key="1">
    <source>
        <dbReference type="ARBA" id="ARBA00010617"/>
    </source>
</evidence>
<dbReference type="SUPFAM" id="SSF48264">
    <property type="entry name" value="Cytochrome P450"/>
    <property type="match status" value="1"/>
</dbReference>
<dbReference type="AlphaFoldDB" id="A0A915D588"/>
<dbReference type="Gene3D" id="1.10.630.10">
    <property type="entry name" value="Cytochrome P450"/>
    <property type="match status" value="1"/>
</dbReference>
<proteinExistence type="inferred from homology"/>
<accession>A0A915D588</accession>
<evidence type="ECO:0000256" key="2">
    <source>
        <dbReference type="ARBA" id="ARBA00023033"/>
    </source>
</evidence>
<keyword evidence="3" id="KW-1185">Reference proteome</keyword>
<dbReference type="InterPro" id="IPR001128">
    <property type="entry name" value="Cyt_P450"/>
</dbReference>
<comment type="similarity">
    <text evidence="1">Belongs to the cytochrome P450 family.</text>
</comment>
<dbReference type="InterPro" id="IPR036396">
    <property type="entry name" value="Cyt_P450_sf"/>
</dbReference>
<protein>
    <submittedName>
        <fullName evidence="4">Cytochrome P450</fullName>
    </submittedName>
</protein>